<dbReference type="GO" id="GO:0008713">
    <property type="term" value="F:ADP-heptose-lipopolysaccharide heptosyltransferase activity"/>
    <property type="evidence" value="ECO:0007669"/>
    <property type="project" value="TreeGrafter"/>
</dbReference>
<dbReference type="PANTHER" id="PTHR30160">
    <property type="entry name" value="TETRAACYLDISACCHARIDE 4'-KINASE-RELATED"/>
    <property type="match status" value="1"/>
</dbReference>
<gene>
    <name evidence="3" type="ORF">SCABRO_03097</name>
</gene>
<keyword evidence="1" id="KW-0328">Glycosyltransferase</keyword>
<name>A0A0B0EGQ6_9BACT</name>
<dbReference type="Proteomes" id="UP000030652">
    <property type="component" value="Unassembled WGS sequence"/>
</dbReference>
<accession>A0A0B0EGQ6</accession>
<dbReference type="GO" id="GO:0009244">
    <property type="term" value="P:lipopolysaccharide core region biosynthetic process"/>
    <property type="evidence" value="ECO:0007669"/>
    <property type="project" value="TreeGrafter"/>
</dbReference>
<sequence length="472" mass="53277">MTKRANVIAKKIMEEHCLGIGIDKQRVKDLFDIAIHKDELLAKSGIDATFKAIIEPLNDSFNAVDRDVYYEIFSYVIQLIRGLPEAVHIDRTLKTFGLFTQQDLLDRVRDLILSDKVGQAQIHNAKKVFIISRVTIGADVAITSIIIERSKIIFPNARILFLANRKNYELFGGDETIQIIPLDYQRRGGLISRLESWLEALKNINRETKDMEPCEYVIIDSNSRITQLGLLPLVSKDTGYFLFEPLAHAGEETRKLGEDVNEWLNKAFGCAIKDFTYPRLNVPARYNENAKEFYQKLVKNNGSTVTVNFGVGGNDDKRISEDFEFEVVLHLIEQGAKVTLDEGFGEDEIGKTDRIIDRLKACGKTIMRINEDLAFIAGAEPDLITYKGGIGQFAALISQSQFYVGYDSMGQHVAAALEIPELVVFNGYPSEKFSRKWHPYGKGKIKIIHAEGKAEKDVLESTKKVLNVLFFS</sequence>
<protein>
    <submittedName>
        <fullName evidence="3">Lipopolysaccharide core biosynthesis protein</fullName>
    </submittedName>
</protein>
<dbReference type="GO" id="GO:0005829">
    <property type="term" value="C:cytosol"/>
    <property type="evidence" value="ECO:0007669"/>
    <property type="project" value="TreeGrafter"/>
</dbReference>
<reference evidence="3 4" key="1">
    <citation type="submission" date="2014-10" db="EMBL/GenBank/DDBJ databases">
        <title>Draft genome of anammox bacterium scalindua brodae, obtained using differential coverage binning of sequence data from two enrichment reactors.</title>
        <authorList>
            <person name="Speth D.R."/>
            <person name="Russ L."/>
            <person name="Kartal B."/>
            <person name="Op den Camp H.J."/>
            <person name="Dutilh B.E."/>
            <person name="Jetten M.S."/>
        </authorList>
    </citation>
    <scope>NUCLEOTIDE SEQUENCE [LARGE SCALE GENOMIC DNA]</scope>
    <source>
        <strain evidence="3">RU1</strain>
    </source>
</reference>
<dbReference type="Pfam" id="PF01075">
    <property type="entry name" value="Glyco_transf_9"/>
    <property type="match status" value="1"/>
</dbReference>
<comment type="caution">
    <text evidence="3">The sequence shown here is derived from an EMBL/GenBank/DDBJ whole genome shotgun (WGS) entry which is preliminary data.</text>
</comment>
<evidence type="ECO:0000256" key="1">
    <source>
        <dbReference type="ARBA" id="ARBA00022676"/>
    </source>
</evidence>
<evidence type="ECO:0000313" key="3">
    <source>
        <dbReference type="EMBL" id="KHE91246.1"/>
    </source>
</evidence>
<evidence type="ECO:0000256" key="2">
    <source>
        <dbReference type="ARBA" id="ARBA00022679"/>
    </source>
</evidence>
<dbReference type="InterPro" id="IPR002201">
    <property type="entry name" value="Glyco_trans_9"/>
</dbReference>
<evidence type="ECO:0000313" key="4">
    <source>
        <dbReference type="Proteomes" id="UP000030652"/>
    </source>
</evidence>
<organism evidence="3 4">
    <name type="scientific">Candidatus Scalindua brodae</name>
    <dbReference type="NCBI Taxonomy" id="237368"/>
    <lineage>
        <taxon>Bacteria</taxon>
        <taxon>Pseudomonadati</taxon>
        <taxon>Planctomycetota</taxon>
        <taxon>Candidatus Brocadiia</taxon>
        <taxon>Candidatus Brocadiales</taxon>
        <taxon>Candidatus Scalinduaceae</taxon>
        <taxon>Candidatus Scalindua</taxon>
    </lineage>
</organism>
<dbReference type="InterPro" id="IPR051199">
    <property type="entry name" value="LPS_LOS_Heptosyltrfase"/>
</dbReference>
<keyword evidence="2" id="KW-0808">Transferase</keyword>
<dbReference type="AlphaFoldDB" id="A0A0B0EGQ6"/>
<dbReference type="eggNOG" id="COG0859">
    <property type="taxonomic scope" value="Bacteria"/>
</dbReference>
<dbReference type="Gene3D" id="3.40.50.2000">
    <property type="entry name" value="Glycogen Phosphorylase B"/>
    <property type="match status" value="1"/>
</dbReference>
<dbReference type="EMBL" id="JRYO01000214">
    <property type="protein sequence ID" value="KHE91246.1"/>
    <property type="molecule type" value="Genomic_DNA"/>
</dbReference>
<dbReference type="SUPFAM" id="SSF53756">
    <property type="entry name" value="UDP-Glycosyltransferase/glycogen phosphorylase"/>
    <property type="match status" value="1"/>
</dbReference>
<proteinExistence type="predicted"/>